<comment type="caution">
    <text evidence="1">The sequence shown here is derived from an EMBL/GenBank/DDBJ whole genome shotgun (WGS) entry which is preliminary data.</text>
</comment>
<name>A0ABM9FL55_9VIBR</name>
<protein>
    <submittedName>
        <fullName evidence="1">Uncharacterized protein</fullName>
    </submittedName>
</protein>
<evidence type="ECO:0000313" key="2">
    <source>
        <dbReference type="Proteomes" id="UP001152658"/>
    </source>
</evidence>
<reference evidence="1" key="1">
    <citation type="submission" date="2022-06" db="EMBL/GenBank/DDBJ databases">
        <authorList>
            <person name="Goudenege D."/>
            <person name="Le Roux F."/>
        </authorList>
    </citation>
    <scope>NUCLEOTIDE SEQUENCE</scope>
    <source>
        <strain evidence="1">12-063</strain>
    </source>
</reference>
<dbReference type="RefSeq" id="WP_168786416.1">
    <property type="nucleotide sequence ID" value="NZ_CALYLF010000104.1"/>
</dbReference>
<dbReference type="Proteomes" id="UP001152658">
    <property type="component" value="Unassembled WGS sequence"/>
</dbReference>
<accession>A0ABM9FL55</accession>
<gene>
    <name evidence="1" type="ORF">VAE063_620011</name>
</gene>
<keyword evidence="2" id="KW-1185">Reference proteome</keyword>
<proteinExistence type="predicted"/>
<evidence type="ECO:0000313" key="1">
    <source>
        <dbReference type="EMBL" id="CAH8207592.1"/>
    </source>
</evidence>
<sequence>MNKNEFKNSKIWINASDIEKAEIMEKMVDMLEEQNKALKIILAKKGMTKENILNEMNETIKILKEI</sequence>
<organism evidence="1 2">
    <name type="scientific">Vibrio aestuarianus</name>
    <dbReference type="NCBI Taxonomy" id="28171"/>
    <lineage>
        <taxon>Bacteria</taxon>
        <taxon>Pseudomonadati</taxon>
        <taxon>Pseudomonadota</taxon>
        <taxon>Gammaproteobacteria</taxon>
        <taxon>Vibrionales</taxon>
        <taxon>Vibrionaceae</taxon>
        <taxon>Vibrio</taxon>
    </lineage>
</organism>
<dbReference type="EMBL" id="CALYLK010000100">
    <property type="protein sequence ID" value="CAH8207592.1"/>
    <property type="molecule type" value="Genomic_DNA"/>
</dbReference>